<dbReference type="AlphaFoldDB" id="K2LH01"/>
<dbReference type="EMBL" id="AMRM01000030">
    <property type="protein sequence ID" value="EKF17054.1"/>
    <property type="molecule type" value="Genomic_DNA"/>
</dbReference>
<sequence length="96" mass="10692">MLRLSRVEHARKRALDLIDQHFAARIDTVLGPLAALHLLKRIVPDGHLVPDRDAVVRRAAEQDAELAAIDHARRVLKADVRAAATSDEIRALTEHL</sequence>
<organism evidence="1 2">
    <name type="scientific">Nitratireductor pacificus pht-3B</name>
    <dbReference type="NCBI Taxonomy" id="391937"/>
    <lineage>
        <taxon>Bacteria</taxon>
        <taxon>Pseudomonadati</taxon>
        <taxon>Pseudomonadota</taxon>
        <taxon>Alphaproteobacteria</taxon>
        <taxon>Hyphomicrobiales</taxon>
        <taxon>Phyllobacteriaceae</taxon>
        <taxon>Nitratireductor</taxon>
    </lineage>
</organism>
<name>K2LH01_9HYPH</name>
<evidence type="ECO:0000313" key="1">
    <source>
        <dbReference type="EMBL" id="EKF17054.1"/>
    </source>
</evidence>
<dbReference type="Proteomes" id="UP000006786">
    <property type="component" value="Unassembled WGS sequence"/>
</dbReference>
<keyword evidence="2" id="KW-1185">Reference proteome</keyword>
<gene>
    <name evidence="1" type="ORF">NA2_19828</name>
</gene>
<reference evidence="1 2" key="1">
    <citation type="journal article" date="2012" name="J. Bacteriol.">
        <title>Genome Sequence of Nitratireductor pacificus Type Strain pht-3B.</title>
        <authorList>
            <person name="Lai Q."/>
            <person name="Li G."/>
            <person name="Shao Z."/>
        </authorList>
    </citation>
    <scope>NUCLEOTIDE SEQUENCE [LARGE SCALE GENOMIC DNA]</scope>
    <source>
        <strain evidence="2">pht-3B</strain>
    </source>
</reference>
<dbReference type="RefSeq" id="WP_008599049.1">
    <property type="nucleotide sequence ID" value="NZ_AMRM01000030.1"/>
</dbReference>
<proteinExistence type="predicted"/>
<dbReference type="STRING" id="391937.NA2_19828"/>
<evidence type="ECO:0000313" key="2">
    <source>
        <dbReference type="Proteomes" id="UP000006786"/>
    </source>
</evidence>
<accession>K2LH01</accession>
<comment type="caution">
    <text evidence="1">The sequence shown here is derived from an EMBL/GenBank/DDBJ whole genome shotgun (WGS) entry which is preliminary data.</text>
</comment>
<protein>
    <submittedName>
        <fullName evidence="1">Uncharacterized protein</fullName>
    </submittedName>
</protein>
<dbReference type="PATRIC" id="fig|391937.3.peg.4065"/>
<dbReference type="OrthoDB" id="9856320at2"/>